<dbReference type="InterPro" id="IPR036071">
    <property type="entry name" value="AMMECR1_dom_sf"/>
</dbReference>
<feature type="domain" description="AMMECR1" evidence="3">
    <location>
        <begin position="283"/>
        <end position="484"/>
    </location>
</feature>
<dbReference type="PROSITE" id="PS51112">
    <property type="entry name" value="AMMECR1"/>
    <property type="match status" value="1"/>
</dbReference>
<dbReference type="NCBIfam" id="TIGR04336">
    <property type="entry name" value="AmmeMemoSam_B"/>
    <property type="match status" value="1"/>
</dbReference>
<evidence type="ECO:0000313" key="4">
    <source>
        <dbReference type="EMBL" id="MBP5856765.1"/>
    </source>
</evidence>
<dbReference type="HAMAP" id="MF_00055">
    <property type="entry name" value="MEMO1"/>
    <property type="match status" value="1"/>
</dbReference>
<evidence type="ECO:0000313" key="5">
    <source>
        <dbReference type="Proteomes" id="UP000672602"/>
    </source>
</evidence>
<gene>
    <name evidence="4" type="primary">amrB</name>
    <name evidence="4" type="ORF">KAJ83_07080</name>
</gene>
<dbReference type="SUPFAM" id="SSF143447">
    <property type="entry name" value="AMMECR1-like"/>
    <property type="match status" value="1"/>
</dbReference>
<dbReference type="PANTHER" id="PTHR11060:SF0">
    <property type="entry name" value="PROTEIN MEMO1"/>
    <property type="match status" value="1"/>
</dbReference>
<dbReference type="InterPro" id="IPR002737">
    <property type="entry name" value="MEMO1_fam"/>
</dbReference>
<dbReference type="NCBIfam" id="TIGR04335">
    <property type="entry name" value="AmmeMemoSam_A"/>
    <property type="match status" value="1"/>
</dbReference>
<dbReference type="Pfam" id="PF01875">
    <property type="entry name" value="Memo"/>
    <property type="match status" value="1"/>
</dbReference>
<protein>
    <recommendedName>
        <fullName evidence="2">MEMO1 family protein KAJ83_07080</fullName>
    </recommendedName>
</protein>
<keyword evidence="5" id="KW-1185">Reference proteome</keyword>
<dbReference type="Proteomes" id="UP000672602">
    <property type="component" value="Unassembled WGS sequence"/>
</dbReference>
<dbReference type="Pfam" id="PF01871">
    <property type="entry name" value="AMMECR1"/>
    <property type="match status" value="1"/>
</dbReference>
<dbReference type="RefSeq" id="WP_210681359.1">
    <property type="nucleotide sequence ID" value="NZ_JAGMWN010000003.1"/>
</dbReference>
<comment type="caution">
    <text evidence="4">The sequence shown here is derived from an EMBL/GenBank/DDBJ whole genome shotgun (WGS) entry which is preliminary data.</text>
</comment>
<evidence type="ECO:0000259" key="3">
    <source>
        <dbReference type="PROSITE" id="PS51112"/>
    </source>
</evidence>
<dbReference type="AlphaFoldDB" id="A0A8J7RYL4"/>
<dbReference type="Gene3D" id="3.30.700.20">
    <property type="entry name" value="Hypothetical protein ph0010, domain 1"/>
    <property type="match status" value="1"/>
</dbReference>
<evidence type="ECO:0000256" key="2">
    <source>
        <dbReference type="HAMAP-Rule" id="MF_00055"/>
    </source>
</evidence>
<dbReference type="EMBL" id="JAGMWN010000003">
    <property type="protein sequence ID" value="MBP5856765.1"/>
    <property type="molecule type" value="Genomic_DNA"/>
</dbReference>
<proteinExistence type="inferred from homology"/>
<dbReference type="InterPro" id="IPR002733">
    <property type="entry name" value="AMMECR1_domain"/>
</dbReference>
<dbReference type="InterPro" id="IPR027623">
    <property type="entry name" value="AmmeMemoSam_A"/>
</dbReference>
<dbReference type="InterPro" id="IPR027485">
    <property type="entry name" value="AMMECR1_N"/>
</dbReference>
<dbReference type="CDD" id="cd07361">
    <property type="entry name" value="MEMO_like"/>
    <property type="match status" value="1"/>
</dbReference>
<sequence length="484" mass="51260">MTQLRAPDSENPDAPSIRPAAVAGMFYPKEPTALAAMLDRMLAEAPAPTGPAPKAIIAPHAGYVYSGALAAAAYKRLQPAAGEIERIVLLGPCHRVSVEGLATSSARAWETPLGPVPLARAQLDAVAALPQVTVSDPAHAQEHSLEVHLPFLQRLLPKGFTLAPFAVGRADAAAVAAVLEALWGGPETRIVISSDLSHYLDYETARDLDGRTAAAIEALDWRSIGREQACGRVPVSGLLDLARRRGMGIERVGLCSSGDTKGPKDRVVGYGAWALSDGAATPTETKTMAEIGRTQGVRLLNIVDAVIDRTLETGKAPAVDVASFAPELRAPGATFVTVEKGGRLRGCIGSLEAHRPLIEDLVKNAHAAAFKDPRFPPVTKAERGALSCSISLLSPAAEITGLEKEADLIAALRPGRDGLIIQDGRRRATFLPQVWEQIPEPAQFLAQLKRKAGLAPDHWSPTMKAWRYSVTKIARRAAPEGGAS</sequence>
<accession>A0A8J7RYL4</accession>
<dbReference type="Gene3D" id="3.30.1490.150">
    <property type="entry name" value="Hypothetical protein ph0010, domain 2"/>
    <property type="match status" value="1"/>
</dbReference>
<dbReference type="PANTHER" id="PTHR11060">
    <property type="entry name" value="PROTEIN MEMO1"/>
    <property type="match status" value="1"/>
</dbReference>
<reference evidence="4" key="1">
    <citation type="submission" date="2021-04" db="EMBL/GenBank/DDBJ databases">
        <authorList>
            <person name="Zhang D.-C."/>
        </authorList>
    </citation>
    <scope>NUCLEOTIDE SEQUENCE</scope>
    <source>
        <strain evidence="4">CGMCC 1.15697</strain>
    </source>
</reference>
<dbReference type="InterPro" id="IPR023473">
    <property type="entry name" value="AMMECR1"/>
</dbReference>
<dbReference type="Gene3D" id="3.40.830.10">
    <property type="entry name" value="LigB-like"/>
    <property type="match status" value="1"/>
</dbReference>
<evidence type="ECO:0000256" key="1">
    <source>
        <dbReference type="ARBA" id="ARBA00006315"/>
    </source>
</evidence>
<name>A0A8J7RYL4_9PROT</name>
<dbReference type="NCBIfam" id="TIGR00296">
    <property type="entry name" value="TIGR00296 family protein"/>
    <property type="match status" value="1"/>
</dbReference>
<organism evidence="4 5">
    <name type="scientific">Marivibrio halodurans</name>
    <dbReference type="NCBI Taxonomy" id="2039722"/>
    <lineage>
        <taxon>Bacteria</taxon>
        <taxon>Pseudomonadati</taxon>
        <taxon>Pseudomonadota</taxon>
        <taxon>Alphaproteobacteria</taxon>
        <taxon>Rhodospirillales</taxon>
        <taxon>Rhodospirillaceae</taxon>
        <taxon>Marivibrio</taxon>
    </lineage>
</organism>
<comment type="similarity">
    <text evidence="1 2">Belongs to the MEMO1 family.</text>
</comment>